<protein>
    <submittedName>
        <fullName evidence="1">Uncharacterized protein</fullName>
    </submittedName>
</protein>
<dbReference type="Proteomes" id="UP000252669">
    <property type="component" value="Unassembled WGS sequence"/>
</dbReference>
<dbReference type="AlphaFoldDB" id="A0A366MRC7"/>
<sequence length="69" mass="7908">MDKEIKVIFKKENLLRFKQEWMTAKTDEIDCVVCSELEGTKLQIMINGDSYVADVADIANDLIEKVISK</sequence>
<organism evidence="1 2">
    <name type="scientific">Aliarcobacter vitoriensis</name>
    <dbReference type="NCBI Taxonomy" id="2011099"/>
    <lineage>
        <taxon>Bacteria</taxon>
        <taxon>Pseudomonadati</taxon>
        <taxon>Campylobacterota</taxon>
        <taxon>Epsilonproteobacteria</taxon>
        <taxon>Campylobacterales</taxon>
        <taxon>Arcobacteraceae</taxon>
        <taxon>Aliarcobacter</taxon>
    </lineage>
</organism>
<evidence type="ECO:0000313" key="2">
    <source>
        <dbReference type="Proteomes" id="UP000252669"/>
    </source>
</evidence>
<name>A0A366MRC7_9BACT</name>
<gene>
    <name evidence="1" type="ORF">CRU91_09235</name>
</gene>
<keyword evidence="2" id="KW-1185">Reference proteome</keyword>
<comment type="caution">
    <text evidence="1">The sequence shown here is derived from an EMBL/GenBank/DDBJ whole genome shotgun (WGS) entry which is preliminary data.</text>
</comment>
<reference evidence="1 2" key="1">
    <citation type="submission" date="2017-10" db="EMBL/GenBank/DDBJ databases">
        <title>Genomics of the genus Arcobacter.</title>
        <authorList>
            <person name="Perez-Cataluna A."/>
            <person name="Figueras M.J."/>
        </authorList>
    </citation>
    <scope>NUCLEOTIDE SEQUENCE [LARGE SCALE GENOMIC DNA]</scope>
    <source>
        <strain evidence="1 2">CECT 9230</strain>
    </source>
</reference>
<accession>A0A366MRC7</accession>
<dbReference type="RefSeq" id="WP_113894944.1">
    <property type="nucleotide sequence ID" value="NZ_JANJGA010000015.1"/>
</dbReference>
<dbReference type="EMBL" id="PDKB01000016">
    <property type="protein sequence ID" value="RBQ28393.1"/>
    <property type="molecule type" value="Genomic_DNA"/>
</dbReference>
<proteinExistence type="predicted"/>
<evidence type="ECO:0000313" key="1">
    <source>
        <dbReference type="EMBL" id="RBQ28393.1"/>
    </source>
</evidence>